<reference evidence="4" key="1">
    <citation type="journal article" date="2018" name="Nat. Microbiol.">
        <title>Leveraging single-cell genomics to expand the fungal tree of life.</title>
        <authorList>
            <person name="Ahrendt S.R."/>
            <person name="Quandt C.A."/>
            <person name="Ciobanu D."/>
            <person name="Clum A."/>
            <person name="Salamov A."/>
            <person name="Andreopoulos B."/>
            <person name="Cheng J.F."/>
            <person name="Woyke T."/>
            <person name="Pelin A."/>
            <person name="Henrissat B."/>
            <person name="Reynolds N.K."/>
            <person name="Benny G.L."/>
            <person name="Smith M.E."/>
            <person name="James T.Y."/>
            <person name="Grigoriev I.V."/>
        </authorList>
    </citation>
    <scope>NUCLEOTIDE SEQUENCE [LARGE SCALE GENOMIC DNA]</scope>
</reference>
<keyword evidence="4" id="KW-1185">Reference proteome</keyword>
<dbReference type="Pfam" id="PF02661">
    <property type="entry name" value="Fic"/>
    <property type="match status" value="1"/>
</dbReference>
<accession>A0A4P9W450</accession>
<dbReference type="InterPro" id="IPR040198">
    <property type="entry name" value="Fido_containing"/>
</dbReference>
<dbReference type="SUPFAM" id="SSF140931">
    <property type="entry name" value="Fic-like"/>
    <property type="match status" value="1"/>
</dbReference>
<dbReference type="PANTHER" id="PTHR13504">
    <property type="entry name" value="FIDO DOMAIN-CONTAINING PROTEIN DDB_G0283145"/>
    <property type="match status" value="1"/>
</dbReference>
<name>A0A4P9W450_9FUNG</name>
<sequence length="306" mass="34035">MLLVLNYDISETPWWTPPYVDRVSVATIGENISTMRERICAPLDTSDTETEHELIFEGYSQFHKIIYVRETLIGEGSIPTGSTVADVEKLLSMPIDDTESGSRDTISESGGHLSVRMAKKVQNLRDAVNFLFPTQFDTDLPAPEEFTPDLLMAIHRYVGGHGLISYAGSYRTKWLAPAKEDYVYLDPVRVPIELPRLCASVRAALCNDSSLLKRVALAAAFATNFLHIHPFSNGNGRVARLAVSWLLQGHTVVPVPLYANGADQEVFLECVQESRIGGPPFTARALSRFVLESVERVHRNVLNCLF</sequence>
<dbReference type="EMBL" id="KZ997667">
    <property type="protein sequence ID" value="RKO87119.1"/>
    <property type="molecule type" value="Genomic_DNA"/>
</dbReference>
<dbReference type="AlphaFoldDB" id="A0A4P9W450"/>
<feature type="active site" evidence="1">
    <location>
        <position position="229"/>
    </location>
</feature>
<evidence type="ECO:0000313" key="4">
    <source>
        <dbReference type="Proteomes" id="UP000269721"/>
    </source>
</evidence>
<organism evidence="3 4">
    <name type="scientific">Blyttiomyces helicus</name>
    <dbReference type="NCBI Taxonomy" id="388810"/>
    <lineage>
        <taxon>Eukaryota</taxon>
        <taxon>Fungi</taxon>
        <taxon>Fungi incertae sedis</taxon>
        <taxon>Chytridiomycota</taxon>
        <taxon>Chytridiomycota incertae sedis</taxon>
        <taxon>Chytridiomycetes</taxon>
        <taxon>Chytridiomycetes incertae sedis</taxon>
        <taxon>Blyttiomyces</taxon>
    </lineage>
</organism>
<dbReference type="Proteomes" id="UP000269721">
    <property type="component" value="Unassembled WGS sequence"/>
</dbReference>
<feature type="domain" description="Fido" evidence="2">
    <location>
        <begin position="146"/>
        <end position="292"/>
    </location>
</feature>
<dbReference type="PANTHER" id="PTHR13504:SF38">
    <property type="entry name" value="FIDO DOMAIN-CONTAINING PROTEIN"/>
    <property type="match status" value="1"/>
</dbReference>
<evidence type="ECO:0000256" key="1">
    <source>
        <dbReference type="PIRSR" id="PIRSR640198-1"/>
    </source>
</evidence>
<proteinExistence type="predicted"/>
<protein>
    <submittedName>
        <fullName evidence="3">Fido domain-containing protein</fullName>
    </submittedName>
</protein>
<gene>
    <name evidence="3" type="ORF">BDK51DRAFT_31948</name>
</gene>
<dbReference type="PROSITE" id="PS51459">
    <property type="entry name" value="FIDO"/>
    <property type="match status" value="1"/>
</dbReference>
<evidence type="ECO:0000259" key="2">
    <source>
        <dbReference type="PROSITE" id="PS51459"/>
    </source>
</evidence>
<evidence type="ECO:0000313" key="3">
    <source>
        <dbReference type="EMBL" id="RKO87119.1"/>
    </source>
</evidence>
<dbReference type="Gene3D" id="1.10.3290.10">
    <property type="entry name" value="Fido-like domain"/>
    <property type="match status" value="1"/>
</dbReference>
<dbReference type="InterPro" id="IPR003812">
    <property type="entry name" value="Fido"/>
</dbReference>
<dbReference type="OrthoDB" id="2124009at2759"/>
<dbReference type="InterPro" id="IPR036597">
    <property type="entry name" value="Fido-like_dom_sf"/>
</dbReference>